<dbReference type="InterPro" id="IPR012480">
    <property type="entry name" value="Hepar_II_III_C"/>
</dbReference>
<gene>
    <name evidence="4" type="ORF">H5P28_17000</name>
</gene>
<dbReference type="SUPFAM" id="SSF48230">
    <property type="entry name" value="Chondroitin AC/alginate lyase"/>
    <property type="match status" value="1"/>
</dbReference>
<organism evidence="4 5">
    <name type="scientific">Ruficoccus amylovorans</name>
    <dbReference type="NCBI Taxonomy" id="1804625"/>
    <lineage>
        <taxon>Bacteria</taxon>
        <taxon>Pseudomonadati</taxon>
        <taxon>Verrucomicrobiota</taxon>
        <taxon>Opitutia</taxon>
        <taxon>Puniceicoccales</taxon>
        <taxon>Cerasicoccaceae</taxon>
        <taxon>Ruficoccus</taxon>
    </lineage>
</organism>
<feature type="signal peptide" evidence="2">
    <location>
        <begin position="1"/>
        <end position="19"/>
    </location>
</feature>
<evidence type="ECO:0000256" key="2">
    <source>
        <dbReference type="SAM" id="SignalP"/>
    </source>
</evidence>
<dbReference type="Proteomes" id="UP000546464">
    <property type="component" value="Unassembled WGS sequence"/>
</dbReference>
<dbReference type="EMBL" id="JACHVB010000060">
    <property type="protein sequence ID" value="MBC2595966.1"/>
    <property type="molecule type" value="Genomic_DNA"/>
</dbReference>
<evidence type="ECO:0000256" key="1">
    <source>
        <dbReference type="ARBA" id="ARBA00004196"/>
    </source>
</evidence>
<comment type="subcellular location">
    <subcellularLocation>
        <location evidence="1">Cell envelope</location>
    </subcellularLocation>
</comment>
<feature type="chain" id="PRO_5032635115" evidence="2">
    <location>
        <begin position="20"/>
        <end position="790"/>
    </location>
</feature>
<name>A0A842HK96_9BACT</name>
<dbReference type="Gene3D" id="1.50.10.100">
    <property type="entry name" value="Chondroitin AC/alginate lyase"/>
    <property type="match status" value="1"/>
</dbReference>
<dbReference type="RefSeq" id="WP_185676888.1">
    <property type="nucleotide sequence ID" value="NZ_JACHVB010000060.1"/>
</dbReference>
<evidence type="ECO:0000313" key="4">
    <source>
        <dbReference type="EMBL" id="MBC2595966.1"/>
    </source>
</evidence>
<dbReference type="Gene3D" id="2.70.98.70">
    <property type="match status" value="1"/>
</dbReference>
<keyword evidence="2" id="KW-0732">Signal</keyword>
<protein>
    <submittedName>
        <fullName evidence="4">Heparinase II/III family protein</fullName>
    </submittedName>
</protein>
<dbReference type="GO" id="GO:0030313">
    <property type="term" value="C:cell envelope"/>
    <property type="evidence" value="ECO:0007669"/>
    <property type="project" value="UniProtKB-SubCell"/>
</dbReference>
<sequence length="790" mass="85168">MNLITRVSLLCLLPLYTYANPAWDGAAWSTASPGEAQVPELEAATAAARASSDGQLYEQAASSAEFVSYGRPPIEWTAWRMAHLYRLSGEVADAEKAAAILGGLASRQTPVPPAPIHTEGQWIPYPAVIAYALVKDAPVWPVKNADGEILAIRDDVEDWLWDYADSFAEILQRPGQVTNYTPYGLRHAASLALVLNDASLMQLCLEVADRLAYSPEFWHADLMWQEGSVSYGTQVTGNLKALLPMLRAGGDAGLIEDPDNELDRLSERLQRINEVLADFSMPSGHPITVNDTHWTVPVDAYPRAPKVIVFPDFGHFAVPGPDMETHLSVPTLTGGGRYGGGHYHDSRLSLQLWAHGEELLPDAGYPFRPANNRYFHMSPYAHNTSIVVADNASYGKGPHGVWGGQWARSAILGFDDGTSSSGLITYVAAASPGPEAEQATLCERALIQVATGQWTGYVVDAFWLQGGTLHRSFLRQSEDEPVDQEVSVPLTPSGKDNLAEVLKDQGKGSSWTEMLGNPKRVQSDKSFNITWTGEDSQVALDLYLAPQPGSTSWLSQMPRLRPTNQDASKKNDFPGWHLMRQRAVSPEQVTLWGALYEPVDAGQSSLIQHVEWKRTDDGAGILVRVTLPNRIDTWILGLPGADVTIDGYHLSGRAAGVSQSGGSILWTWAAAGSQLTKGGVLLAGGESASAFGVQSLTAGAEGQWLLTVDGKMPQPPEGWAALRFSDGSAHAVRLTGTEPPEAQTTTFVLTADPGMAIDAQGMQRTAFPLLSIPGETTLVPLGGTFTANPH</sequence>
<keyword evidence="5" id="KW-1185">Reference proteome</keyword>
<accession>A0A842HK96</accession>
<comment type="caution">
    <text evidence="4">The sequence shown here is derived from an EMBL/GenBank/DDBJ whole genome shotgun (WGS) entry which is preliminary data.</text>
</comment>
<dbReference type="Pfam" id="PF07940">
    <property type="entry name" value="Hepar_II_III_C"/>
    <property type="match status" value="1"/>
</dbReference>
<evidence type="ECO:0000259" key="3">
    <source>
        <dbReference type="Pfam" id="PF07940"/>
    </source>
</evidence>
<dbReference type="AlphaFoldDB" id="A0A842HK96"/>
<dbReference type="InterPro" id="IPR008929">
    <property type="entry name" value="Chondroitin_lyas"/>
</dbReference>
<evidence type="ECO:0000313" key="5">
    <source>
        <dbReference type="Proteomes" id="UP000546464"/>
    </source>
</evidence>
<feature type="domain" description="Heparinase II/III-like C-terminal" evidence="3">
    <location>
        <begin position="325"/>
        <end position="451"/>
    </location>
</feature>
<proteinExistence type="predicted"/>
<dbReference type="GO" id="GO:0016829">
    <property type="term" value="F:lyase activity"/>
    <property type="evidence" value="ECO:0007669"/>
    <property type="project" value="InterPro"/>
</dbReference>
<reference evidence="4 5" key="1">
    <citation type="submission" date="2020-07" db="EMBL/GenBank/DDBJ databases">
        <authorList>
            <person name="Feng X."/>
        </authorList>
    </citation>
    <scope>NUCLEOTIDE SEQUENCE [LARGE SCALE GENOMIC DNA]</scope>
    <source>
        <strain evidence="4 5">JCM31066</strain>
    </source>
</reference>